<dbReference type="AlphaFoldDB" id="A0A8H7RJW2"/>
<dbReference type="EMBL" id="JAEPRC010000045">
    <property type="protein sequence ID" value="KAG2212834.1"/>
    <property type="molecule type" value="Genomic_DNA"/>
</dbReference>
<dbReference type="InterPro" id="IPR016162">
    <property type="entry name" value="Ald_DH_N"/>
</dbReference>
<evidence type="ECO:0000256" key="3">
    <source>
        <dbReference type="ARBA" id="ARBA00023002"/>
    </source>
</evidence>
<keyword evidence="11" id="KW-1185">Reference proteome</keyword>
<dbReference type="OrthoDB" id="310895at2759"/>
<reference evidence="10" key="1">
    <citation type="submission" date="2020-12" db="EMBL/GenBank/DDBJ databases">
        <title>Metabolic potential, ecology and presence of endohyphal bacteria is reflected in genomic diversity of Mucoromycotina.</title>
        <authorList>
            <person name="Muszewska A."/>
            <person name="Okrasinska A."/>
            <person name="Steczkiewicz K."/>
            <person name="Drgas O."/>
            <person name="Orlowska M."/>
            <person name="Perlinska-Lenart U."/>
            <person name="Aleksandrzak-Piekarczyk T."/>
            <person name="Szatraj K."/>
            <person name="Zielenkiewicz U."/>
            <person name="Pilsyk S."/>
            <person name="Malc E."/>
            <person name="Mieczkowski P."/>
            <person name="Kruszewska J.S."/>
            <person name="Biernat P."/>
            <person name="Pawlowska J."/>
        </authorList>
    </citation>
    <scope>NUCLEOTIDE SEQUENCE</scope>
    <source>
        <strain evidence="10">CBS 226.32</strain>
    </source>
</reference>
<organism evidence="10 11">
    <name type="scientific">Mucor plumbeus</name>
    <dbReference type="NCBI Taxonomy" id="97098"/>
    <lineage>
        <taxon>Eukaryota</taxon>
        <taxon>Fungi</taxon>
        <taxon>Fungi incertae sedis</taxon>
        <taxon>Mucoromycota</taxon>
        <taxon>Mucoromycotina</taxon>
        <taxon>Mucoromycetes</taxon>
        <taxon>Mucorales</taxon>
        <taxon>Mucorineae</taxon>
        <taxon>Mucoraceae</taxon>
        <taxon>Mucor</taxon>
    </lineage>
</organism>
<evidence type="ECO:0000313" key="10">
    <source>
        <dbReference type="EMBL" id="KAG2212834.1"/>
    </source>
</evidence>
<protein>
    <recommendedName>
        <fullName evidence="8">Succinate-semialdehyde dehydrogenase</fullName>
        <ecNumber evidence="8">1.2.1.16</ecNumber>
    </recommendedName>
</protein>
<dbReference type="InterPro" id="IPR016163">
    <property type="entry name" value="Ald_DH_C"/>
</dbReference>
<dbReference type="Proteomes" id="UP000650833">
    <property type="component" value="Unassembled WGS sequence"/>
</dbReference>
<dbReference type="InterPro" id="IPR010102">
    <property type="entry name" value="Succ_semiAld_DH"/>
</dbReference>
<feature type="active site" evidence="6">
    <location>
        <position position="307"/>
    </location>
</feature>
<evidence type="ECO:0000256" key="1">
    <source>
        <dbReference type="ARBA" id="ARBA00005176"/>
    </source>
</evidence>
<dbReference type="Pfam" id="PF00171">
    <property type="entry name" value="Aldedh"/>
    <property type="match status" value="1"/>
</dbReference>
<dbReference type="FunFam" id="3.40.309.10:FF:000004">
    <property type="entry name" value="Succinate-semialdehyde dehydrogenase I"/>
    <property type="match status" value="1"/>
</dbReference>
<keyword evidence="3 7" id="KW-0560">Oxidoreductase</keyword>
<name>A0A8H7RJW2_9FUNG</name>
<dbReference type="PANTHER" id="PTHR43353:SF5">
    <property type="entry name" value="SUCCINATE-SEMIALDEHYDE DEHYDROGENASE, MITOCHONDRIAL"/>
    <property type="match status" value="1"/>
</dbReference>
<dbReference type="FunFam" id="3.40.605.10:FF:000005">
    <property type="entry name" value="Succinate-semialdehyde dehydrogenase I"/>
    <property type="match status" value="1"/>
</dbReference>
<evidence type="ECO:0000313" key="11">
    <source>
        <dbReference type="Proteomes" id="UP000650833"/>
    </source>
</evidence>
<gene>
    <name evidence="10" type="ORF">INT46_008495</name>
</gene>
<evidence type="ECO:0000259" key="9">
    <source>
        <dbReference type="Pfam" id="PF00171"/>
    </source>
</evidence>
<dbReference type="InterPro" id="IPR029510">
    <property type="entry name" value="Ald_DH_CS_GLU"/>
</dbReference>
<dbReference type="CDD" id="cd07103">
    <property type="entry name" value="ALDH_F5_SSADH_GabD"/>
    <property type="match status" value="1"/>
</dbReference>
<dbReference type="SUPFAM" id="SSF53720">
    <property type="entry name" value="ALDH-like"/>
    <property type="match status" value="1"/>
</dbReference>
<dbReference type="NCBIfam" id="TIGR01780">
    <property type="entry name" value="SSADH"/>
    <property type="match status" value="1"/>
</dbReference>
<dbReference type="GO" id="GO:0004777">
    <property type="term" value="F:succinate-semialdehyde dehydrogenase (NAD+) activity"/>
    <property type="evidence" value="ECO:0007669"/>
    <property type="project" value="UniProtKB-UniRule"/>
</dbReference>
<dbReference type="UniPathway" id="UPA00733"/>
<proteinExistence type="inferred from homology"/>
<accession>A0A8H7RJW2</accession>
<evidence type="ECO:0000256" key="6">
    <source>
        <dbReference type="PROSITE-ProRule" id="PRU10007"/>
    </source>
</evidence>
<dbReference type="PANTHER" id="PTHR43353">
    <property type="entry name" value="SUCCINATE-SEMIALDEHYDE DEHYDROGENASE, MITOCHONDRIAL"/>
    <property type="match status" value="1"/>
</dbReference>
<evidence type="ECO:0000256" key="4">
    <source>
        <dbReference type="ARBA" id="ARBA00050387"/>
    </source>
</evidence>
<feature type="domain" description="Aldehyde dehydrogenase" evidence="9">
    <location>
        <begin position="60"/>
        <end position="528"/>
    </location>
</feature>
<dbReference type="Gene3D" id="3.40.605.10">
    <property type="entry name" value="Aldehyde Dehydrogenase, Chain A, domain 1"/>
    <property type="match status" value="1"/>
</dbReference>
<comment type="pathway">
    <text evidence="1 8">Amino-acid degradation; 4-aminobutanoate degradation.</text>
</comment>
<dbReference type="InterPro" id="IPR016161">
    <property type="entry name" value="Ald_DH/histidinol_DH"/>
</dbReference>
<dbReference type="PROSITE" id="PS00687">
    <property type="entry name" value="ALDEHYDE_DEHYDR_GLU"/>
    <property type="match status" value="1"/>
</dbReference>
<comment type="similarity">
    <text evidence="2 7">Belongs to the aldehyde dehydrogenase family.</text>
</comment>
<dbReference type="InterPro" id="IPR015590">
    <property type="entry name" value="Aldehyde_DH_dom"/>
</dbReference>
<evidence type="ECO:0000256" key="7">
    <source>
        <dbReference type="RuleBase" id="RU003345"/>
    </source>
</evidence>
<evidence type="ECO:0000256" key="8">
    <source>
        <dbReference type="RuleBase" id="RU365091"/>
    </source>
</evidence>
<evidence type="ECO:0000256" key="5">
    <source>
        <dbReference type="ARBA" id="ARBA00052698"/>
    </source>
</evidence>
<dbReference type="EC" id="1.2.1.16" evidence="8"/>
<sequence length="533" mass="58020">MIRSALQNTYIKACLNPTRTTTIRKFTMSTTLKSFVTSVEVPKLKDPSLFKESAFINNEWTNKNVTETFTILDPATDKEIGKLPDMGSKETKEAIQVASDAFKTWSKTTGKERHDLLLKWYRAMMENQDDLATILTWENGKTLPEAKGEVAYAASFFEWFGEEAVRAYGTVIPSHMPGQRFVTIKQPVGVVGIITPWSKYTVYVWVYFPAAMITRKVGAALAAGCTVVIKPGAETPYSALALAELAKRVGIPAGVVNIIPTDKHVADVGKELCTNPIIKKISFTGSTAVGKLLMSQSSGTMKKVSMELGGNAAFIVFDDADVSSAVEAIIACKFRGTGQTCVSANRIYVQKNVYKEFSTLLAEKVKKFEIGHGFHEKSTHGPLINSKGVDKVKSHVEDAVGKGAEVLAGGEHKGGNFFSPTVLSNMTAEMKIHSEETFGPVAALFPFENESDVIALANDTPFGLASYFFSRDVGRCWRVAEQLETGMVGVNTGIISSCYTPFGGVKESGLGREGSQFGLDDYMNIKYINMAGI</sequence>
<dbReference type="GO" id="GO:0005737">
    <property type="term" value="C:cytoplasm"/>
    <property type="evidence" value="ECO:0007669"/>
    <property type="project" value="TreeGrafter"/>
</dbReference>
<comment type="catalytic activity">
    <reaction evidence="4 8">
        <text>succinate semialdehyde + NADP(+) + H2O = succinate + NADPH + 2 H(+)</text>
        <dbReference type="Rhea" id="RHEA:13213"/>
        <dbReference type="ChEBI" id="CHEBI:15377"/>
        <dbReference type="ChEBI" id="CHEBI:15378"/>
        <dbReference type="ChEBI" id="CHEBI:30031"/>
        <dbReference type="ChEBI" id="CHEBI:57706"/>
        <dbReference type="ChEBI" id="CHEBI:57783"/>
        <dbReference type="ChEBI" id="CHEBI:58349"/>
        <dbReference type="EC" id="1.2.1.16"/>
    </reaction>
</comment>
<dbReference type="GO" id="GO:0009450">
    <property type="term" value="P:gamma-aminobutyric acid catabolic process"/>
    <property type="evidence" value="ECO:0007669"/>
    <property type="project" value="UniProtKB-UniPathway"/>
</dbReference>
<evidence type="ECO:0000256" key="2">
    <source>
        <dbReference type="ARBA" id="ARBA00009986"/>
    </source>
</evidence>
<comment type="caution">
    <text evidence="10">The sequence shown here is derived from an EMBL/GenBank/DDBJ whole genome shotgun (WGS) entry which is preliminary data.</text>
</comment>
<dbReference type="InterPro" id="IPR050740">
    <property type="entry name" value="Aldehyde_DH_Superfamily"/>
</dbReference>
<dbReference type="Gene3D" id="3.40.309.10">
    <property type="entry name" value="Aldehyde Dehydrogenase, Chain A, domain 2"/>
    <property type="match status" value="1"/>
</dbReference>
<comment type="catalytic activity">
    <reaction evidence="5 8">
        <text>succinate semialdehyde + NAD(+) + H2O = succinate + NADH + 2 H(+)</text>
        <dbReference type="Rhea" id="RHEA:13217"/>
        <dbReference type="ChEBI" id="CHEBI:15377"/>
        <dbReference type="ChEBI" id="CHEBI:15378"/>
        <dbReference type="ChEBI" id="CHEBI:30031"/>
        <dbReference type="ChEBI" id="CHEBI:57540"/>
        <dbReference type="ChEBI" id="CHEBI:57706"/>
        <dbReference type="ChEBI" id="CHEBI:57945"/>
        <dbReference type="EC" id="1.2.1.16"/>
    </reaction>
</comment>